<keyword evidence="4" id="KW-1185">Reference proteome</keyword>
<reference evidence="3 4" key="1">
    <citation type="submission" date="2021-06" db="EMBL/GenBank/DDBJ databases">
        <title>Caerostris darwini draft genome.</title>
        <authorList>
            <person name="Kono N."/>
            <person name="Arakawa K."/>
        </authorList>
    </citation>
    <scope>NUCLEOTIDE SEQUENCE [LARGE SCALE GENOMIC DNA]</scope>
</reference>
<name>A0AAV4M7C1_9ARAC</name>
<gene>
    <name evidence="3" type="ORF">CDAR_319711</name>
</gene>
<dbReference type="AlphaFoldDB" id="A0AAV4M7C1"/>
<feature type="compositionally biased region" description="Low complexity" evidence="1">
    <location>
        <begin position="126"/>
        <end position="136"/>
    </location>
</feature>
<keyword evidence="2" id="KW-0472">Membrane</keyword>
<keyword evidence="2" id="KW-1133">Transmembrane helix</keyword>
<evidence type="ECO:0000256" key="1">
    <source>
        <dbReference type="SAM" id="MobiDB-lite"/>
    </source>
</evidence>
<organism evidence="3 4">
    <name type="scientific">Caerostris darwini</name>
    <dbReference type="NCBI Taxonomy" id="1538125"/>
    <lineage>
        <taxon>Eukaryota</taxon>
        <taxon>Metazoa</taxon>
        <taxon>Ecdysozoa</taxon>
        <taxon>Arthropoda</taxon>
        <taxon>Chelicerata</taxon>
        <taxon>Arachnida</taxon>
        <taxon>Araneae</taxon>
        <taxon>Araneomorphae</taxon>
        <taxon>Entelegynae</taxon>
        <taxon>Araneoidea</taxon>
        <taxon>Araneidae</taxon>
        <taxon>Caerostris</taxon>
    </lineage>
</organism>
<keyword evidence="2" id="KW-0812">Transmembrane</keyword>
<evidence type="ECO:0000256" key="2">
    <source>
        <dbReference type="SAM" id="Phobius"/>
    </source>
</evidence>
<dbReference type="Proteomes" id="UP001054837">
    <property type="component" value="Unassembled WGS sequence"/>
</dbReference>
<evidence type="ECO:0000313" key="4">
    <source>
        <dbReference type="Proteomes" id="UP001054837"/>
    </source>
</evidence>
<sequence length="173" mass="19152">MPTRQPVCRYDNAVTSVIKFFFLLKIVIAMNAISELELKTPCKLVATFINGPSTGLQKASHFKFALLSGSGFFYKTYSKLKKATPERRIPNGSVRLPYTSHARHLKIAPFPGCDPAPLPQSYAVGSRSPSTSISGSADSDTSPFRMQRQKPRLKFNAFRLKGGIYFSAQETRG</sequence>
<comment type="caution">
    <text evidence="3">The sequence shown here is derived from an EMBL/GenBank/DDBJ whole genome shotgun (WGS) entry which is preliminary data.</text>
</comment>
<protein>
    <submittedName>
        <fullName evidence="3">Uncharacterized protein</fullName>
    </submittedName>
</protein>
<feature type="region of interest" description="Disordered" evidence="1">
    <location>
        <begin position="121"/>
        <end position="146"/>
    </location>
</feature>
<feature type="transmembrane region" description="Helical" evidence="2">
    <location>
        <begin position="12"/>
        <end position="33"/>
    </location>
</feature>
<proteinExistence type="predicted"/>
<dbReference type="EMBL" id="BPLQ01000176">
    <property type="protein sequence ID" value="GIX68326.1"/>
    <property type="molecule type" value="Genomic_DNA"/>
</dbReference>
<accession>A0AAV4M7C1</accession>
<evidence type="ECO:0000313" key="3">
    <source>
        <dbReference type="EMBL" id="GIX68326.1"/>
    </source>
</evidence>